<organism evidence="1 2">
    <name type="scientific">Liparis tanakae</name>
    <name type="common">Tanaka's snailfish</name>
    <dbReference type="NCBI Taxonomy" id="230148"/>
    <lineage>
        <taxon>Eukaryota</taxon>
        <taxon>Metazoa</taxon>
        <taxon>Chordata</taxon>
        <taxon>Craniata</taxon>
        <taxon>Vertebrata</taxon>
        <taxon>Euteleostomi</taxon>
        <taxon>Actinopterygii</taxon>
        <taxon>Neopterygii</taxon>
        <taxon>Teleostei</taxon>
        <taxon>Neoteleostei</taxon>
        <taxon>Acanthomorphata</taxon>
        <taxon>Eupercaria</taxon>
        <taxon>Perciformes</taxon>
        <taxon>Cottioidei</taxon>
        <taxon>Cottales</taxon>
        <taxon>Liparidae</taxon>
        <taxon>Liparis</taxon>
    </lineage>
</organism>
<reference evidence="1 2" key="1">
    <citation type="submission" date="2019-03" db="EMBL/GenBank/DDBJ databases">
        <title>First draft genome of Liparis tanakae, snailfish: a comprehensive survey of snailfish specific genes.</title>
        <authorList>
            <person name="Kim W."/>
            <person name="Song I."/>
            <person name="Jeong J.-H."/>
            <person name="Kim D."/>
            <person name="Kim S."/>
            <person name="Ryu S."/>
            <person name="Song J.Y."/>
            <person name="Lee S.K."/>
        </authorList>
    </citation>
    <scope>NUCLEOTIDE SEQUENCE [LARGE SCALE GENOMIC DNA]</scope>
    <source>
        <tissue evidence="1">Muscle</tissue>
    </source>
</reference>
<keyword evidence="2" id="KW-1185">Reference proteome</keyword>
<sequence>MKGPCGGTLGSRTEVSEAPVEARCTTEAWHCITRGGGPLGAALWLPFLSEAPRESEIDRRWADC</sequence>
<gene>
    <name evidence="1" type="ORF">EYF80_064042</name>
</gene>
<evidence type="ECO:0000313" key="2">
    <source>
        <dbReference type="Proteomes" id="UP000314294"/>
    </source>
</evidence>
<proteinExistence type="predicted"/>
<dbReference type="EMBL" id="SRLO01011564">
    <property type="protein sequence ID" value="TNN25826.1"/>
    <property type="molecule type" value="Genomic_DNA"/>
</dbReference>
<name>A0A4Z2EAF5_9TELE</name>
<dbReference type="AlphaFoldDB" id="A0A4Z2EAF5"/>
<accession>A0A4Z2EAF5</accession>
<protein>
    <submittedName>
        <fullName evidence="1">Uncharacterized protein</fullName>
    </submittedName>
</protein>
<dbReference type="Proteomes" id="UP000314294">
    <property type="component" value="Unassembled WGS sequence"/>
</dbReference>
<comment type="caution">
    <text evidence="1">The sequence shown here is derived from an EMBL/GenBank/DDBJ whole genome shotgun (WGS) entry which is preliminary data.</text>
</comment>
<evidence type="ECO:0000313" key="1">
    <source>
        <dbReference type="EMBL" id="TNN25826.1"/>
    </source>
</evidence>